<accession>A0A6M0CG30</accession>
<dbReference type="PANTHER" id="PTHR33993:SF2">
    <property type="entry name" value="VOC DOMAIN-CONTAINING PROTEIN"/>
    <property type="match status" value="1"/>
</dbReference>
<proteinExistence type="predicted"/>
<feature type="domain" description="VOC" evidence="1">
    <location>
        <begin position="4"/>
        <end position="124"/>
    </location>
</feature>
<dbReference type="CDD" id="cd07247">
    <property type="entry name" value="SgaA_N_like"/>
    <property type="match status" value="1"/>
</dbReference>
<dbReference type="InterPro" id="IPR037523">
    <property type="entry name" value="VOC_core"/>
</dbReference>
<evidence type="ECO:0000259" key="1">
    <source>
        <dbReference type="PROSITE" id="PS51819"/>
    </source>
</evidence>
<dbReference type="RefSeq" id="WP_164030427.1">
    <property type="nucleotide sequence ID" value="NZ_JAABOQ010000002.1"/>
</dbReference>
<dbReference type="AlphaFoldDB" id="A0A6M0CG30"/>
<dbReference type="Gene3D" id="3.10.180.10">
    <property type="entry name" value="2,3-Dihydroxybiphenyl 1,2-Dioxygenase, domain 1"/>
    <property type="match status" value="1"/>
</dbReference>
<comment type="caution">
    <text evidence="2">The sequence shown here is derived from an EMBL/GenBank/DDBJ whole genome shotgun (WGS) entry which is preliminary data.</text>
</comment>
<name>A0A6M0CG30_9FLAO</name>
<dbReference type="InterPro" id="IPR052164">
    <property type="entry name" value="Anthracycline_SecMetBiosynth"/>
</dbReference>
<dbReference type="EMBL" id="JAABOQ010000002">
    <property type="protein sequence ID" value="NER16856.1"/>
    <property type="molecule type" value="Genomic_DNA"/>
</dbReference>
<evidence type="ECO:0000313" key="3">
    <source>
        <dbReference type="Proteomes" id="UP000474296"/>
    </source>
</evidence>
<reference evidence="2 3" key="1">
    <citation type="submission" date="2020-01" db="EMBL/GenBank/DDBJ databases">
        <title>Spongiivirga citrea KCTC 32990T.</title>
        <authorList>
            <person name="Wang G."/>
        </authorList>
    </citation>
    <scope>NUCLEOTIDE SEQUENCE [LARGE SCALE GENOMIC DNA]</scope>
    <source>
        <strain evidence="2 3">KCTC 32990</strain>
    </source>
</reference>
<dbReference type="Proteomes" id="UP000474296">
    <property type="component" value="Unassembled WGS sequence"/>
</dbReference>
<dbReference type="PROSITE" id="PS51819">
    <property type="entry name" value="VOC"/>
    <property type="match status" value="1"/>
</dbReference>
<dbReference type="Pfam" id="PF00903">
    <property type="entry name" value="Glyoxalase"/>
    <property type="match status" value="1"/>
</dbReference>
<protein>
    <submittedName>
        <fullName evidence="2">VOC family protein</fullName>
    </submittedName>
</protein>
<dbReference type="SUPFAM" id="SSF54593">
    <property type="entry name" value="Glyoxalase/Bleomycin resistance protein/Dihydroxybiphenyl dioxygenase"/>
    <property type="match status" value="1"/>
</dbReference>
<dbReference type="InterPro" id="IPR004360">
    <property type="entry name" value="Glyas_Fos-R_dOase_dom"/>
</dbReference>
<dbReference type="PANTHER" id="PTHR33993">
    <property type="entry name" value="GLYOXALASE-RELATED"/>
    <property type="match status" value="1"/>
</dbReference>
<sequence>MTNAVNWFEIPVSNYERAKKFYSQVLGFEIIDHDMGDENMKYGIFPYDMENNKVGGAIMQMEGMNPSTDGSTVYLNGGDDLSVPLARVEAAGGKILMPKTDIKENGFIAQFTDTEGNRVAFHSME</sequence>
<evidence type="ECO:0000313" key="2">
    <source>
        <dbReference type="EMBL" id="NER16856.1"/>
    </source>
</evidence>
<organism evidence="2 3">
    <name type="scientific">Spongiivirga citrea</name>
    <dbReference type="NCBI Taxonomy" id="1481457"/>
    <lineage>
        <taxon>Bacteria</taxon>
        <taxon>Pseudomonadati</taxon>
        <taxon>Bacteroidota</taxon>
        <taxon>Flavobacteriia</taxon>
        <taxon>Flavobacteriales</taxon>
        <taxon>Flavobacteriaceae</taxon>
        <taxon>Spongiivirga</taxon>
    </lineage>
</organism>
<dbReference type="InterPro" id="IPR029068">
    <property type="entry name" value="Glyas_Bleomycin-R_OHBP_Dase"/>
</dbReference>
<gene>
    <name evidence="2" type="ORF">GWK10_06520</name>
</gene>
<keyword evidence="3" id="KW-1185">Reference proteome</keyword>